<keyword evidence="2" id="KW-1185">Reference proteome</keyword>
<evidence type="ECO:0000313" key="2">
    <source>
        <dbReference type="Proteomes" id="UP001470230"/>
    </source>
</evidence>
<dbReference type="Proteomes" id="UP001470230">
    <property type="component" value="Unassembled WGS sequence"/>
</dbReference>
<comment type="caution">
    <text evidence="1">The sequence shown here is derived from an EMBL/GenBank/DDBJ whole genome shotgun (WGS) entry which is preliminary data.</text>
</comment>
<dbReference type="EMBL" id="JAPFFF010000007">
    <property type="protein sequence ID" value="KAK8885526.1"/>
    <property type="molecule type" value="Genomic_DNA"/>
</dbReference>
<name>A0ABR2K3M5_9EUKA</name>
<organism evidence="1 2">
    <name type="scientific">Tritrichomonas musculus</name>
    <dbReference type="NCBI Taxonomy" id="1915356"/>
    <lineage>
        <taxon>Eukaryota</taxon>
        <taxon>Metamonada</taxon>
        <taxon>Parabasalia</taxon>
        <taxon>Tritrichomonadida</taxon>
        <taxon>Tritrichomonadidae</taxon>
        <taxon>Tritrichomonas</taxon>
    </lineage>
</organism>
<gene>
    <name evidence="1" type="ORF">M9Y10_040975</name>
</gene>
<accession>A0ABR2K3M5</accession>
<reference evidence="1 2" key="1">
    <citation type="submission" date="2024-04" db="EMBL/GenBank/DDBJ databases">
        <title>Tritrichomonas musculus Genome.</title>
        <authorList>
            <person name="Alves-Ferreira E."/>
            <person name="Grigg M."/>
            <person name="Lorenzi H."/>
            <person name="Galac M."/>
        </authorList>
    </citation>
    <scope>NUCLEOTIDE SEQUENCE [LARGE SCALE GENOMIC DNA]</scope>
    <source>
        <strain evidence="1 2">EAF2021</strain>
    </source>
</reference>
<evidence type="ECO:0000313" key="1">
    <source>
        <dbReference type="EMBL" id="KAK8885526.1"/>
    </source>
</evidence>
<protein>
    <submittedName>
        <fullName evidence="1">Uncharacterized protein</fullName>
    </submittedName>
</protein>
<sequence length="167" mass="20444">MNTPHRIHLIEGHISIIILSNTPRSTYSLIRIQYHHHLINQQEQHHQQYYHIEYIITIIKQRFNHHEQYHLDQHIIEYSIMNTSSIDLKQHEITSNVNSIYLTRFITYLYLSNNSSRFYRSSTSFNTLYHHEHTLLINRIHHHRFDHHEQHIVEYIISIIQQLIKIL</sequence>
<proteinExistence type="predicted"/>